<dbReference type="EMBL" id="FNJC01000002">
    <property type="protein sequence ID" value="SDO65899.1"/>
    <property type="molecule type" value="Genomic_DNA"/>
</dbReference>
<evidence type="ECO:0000313" key="1">
    <source>
        <dbReference type="EMBL" id="SDO65899.1"/>
    </source>
</evidence>
<dbReference type="SUPFAM" id="SSF55729">
    <property type="entry name" value="Acyl-CoA N-acyltransferases (Nat)"/>
    <property type="match status" value="1"/>
</dbReference>
<proteinExistence type="predicted"/>
<accession>A0A1H0LCC5</accession>
<sequence>MTTAQPHEKMTITKACPNPGACAMMLVGLSPAMKHLPPGGFHALENLGLRETRKSSSMDQSPTVKIVVHPSIAEISPGDWDACANPIADRFNPFVSHAFLHILEEAGCVGRAAGWIPQHLVLTGSEGTVDGVMPCYVKTNSRGEYVFDYAFADAYQRAGGAYYPKLQCAVPFTPVPGPRVMVRPGPDAEDNERILTRAAMQLAQRLELSSLHITFLEADAWKRLGDAGLLQRTDQQFHFANDGYETFDDFLACLASRKRKAIRKERATALESGITIEHLSGGDISEAHWDAFYAFYTDTGDRKWGNPYLNRRFFSLLGERLGDHCLLVMAKRNDRYIAGALNLIGGDCLYGRYWGTIEHHPFLHFEVCYYQAIEYAITHSLKRVEAGAQGDHKLARGYLPTTTYSLHWFADPGLSAAVERYLISERREVAKIGTALSKYAPFKKTACEDEPH</sequence>
<dbReference type="PANTHER" id="PTHR47017:SF1">
    <property type="entry name" value="ACYL-COA"/>
    <property type="match status" value="1"/>
</dbReference>
<dbReference type="Proteomes" id="UP000198795">
    <property type="component" value="Unassembled WGS sequence"/>
</dbReference>
<dbReference type="PANTHER" id="PTHR47017">
    <property type="entry name" value="ACYL-COA"/>
    <property type="match status" value="1"/>
</dbReference>
<name>A0A1H0LCC5_9HYPH</name>
<evidence type="ECO:0008006" key="3">
    <source>
        <dbReference type="Google" id="ProtNLM"/>
    </source>
</evidence>
<reference evidence="1 2" key="1">
    <citation type="submission" date="2016-10" db="EMBL/GenBank/DDBJ databases">
        <authorList>
            <person name="Varghese N."/>
            <person name="Submissions S."/>
        </authorList>
    </citation>
    <scope>NUCLEOTIDE SEQUENCE [LARGE SCALE GENOMIC DNA]</scope>
    <source>
        <strain evidence="1 2">CGMCC 1.6497</strain>
    </source>
</reference>
<dbReference type="InterPro" id="IPR007434">
    <property type="entry name" value="FemAB-like"/>
</dbReference>
<dbReference type="Gene3D" id="3.40.630.30">
    <property type="match status" value="1"/>
</dbReference>
<protein>
    <recommendedName>
        <fullName evidence="3">GNAT family N-acetyltransferase</fullName>
    </recommendedName>
</protein>
<gene>
    <name evidence="1" type="ORF">SAMN04488061_1325</name>
</gene>
<evidence type="ECO:0000313" key="2">
    <source>
        <dbReference type="Proteomes" id="UP000198795"/>
    </source>
</evidence>
<organism evidence="1 2">
    <name type="scientific">Filomicrobium insigne</name>
    <dbReference type="NCBI Taxonomy" id="418854"/>
    <lineage>
        <taxon>Bacteria</taxon>
        <taxon>Pseudomonadati</taxon>
        <taxon>Pseudomonadota</taxon>
        <taxon>Alphaproteobacteria</taxon>
        <taxon>Hyphomicrobiales</taxon>
        <taxon>Hyphomicrobiaceae</taxon>
        <taxon>Filomicrobium</taxon>
    </lineage>
</organism>
<dbReference type="Pfam" id="PF04339">
    <property type="entry name" value="FemAB_like"/>
    <property type="match status" value="1"/>
</dbReference>
<comment type="caution">
    <text evidence="1">The sequence shown here is derived from an EMBL/GenBank/DDBJ whole genome shotgun (WGS) entry which is preliminary data.</text>
</comment>
<keyword evidence="2" id="KW-1185">Reference proteome</keyword>
<dbReference type="InterPro" id="IPR016181">
    <property type="entry name" value="Acyl_CoA_acyltransferase"/>
</dbReference>